<feature type="transmembrane region" description="Helical" evidence="1">
    <location>
        <begin position="12"/>
        <end position="29"/>
    </location>
</feature>
<feature type="transmembrane region" description="Helical" evidence="1">
    <location>
        <begin position="41"/>
        <end position="61"/>
    </location>
</feature>
<accession>A0AAE9ZCG3</accession>
<keyword evidence="1" id="KW-1133">Transmembrane helix</keyword>
<dbReference type="AlphaFoldDB" id="A0AAE9ZCG3"/>
<gene>
    <name evidence="2" type="ORF">PUV54_03180</name>
</gene>
<proteinExistence type="predicted"/>
<organism evidence="2 3">
    <name type="scientific">Hyphococcus flavus</name>
    <dbReference type="NCBI Taxonomy" id="1866326"/>
    <lineage>
        <taxon>Bacteria</taxon>
        <taxon>Pseudomonadati</taxon>
        <taxon>Pseudomonadota</taxon>
        <taxon>Alphaproteobacteria</taxon>
        <taxon>Parvularculales</taxon>
        <taxon>Parvularculaceae</taxon>
        <taxon>Hyphococcus</taxon>
    </lineage>
</organism>
<dbReference type="EMBL" id="CP118166">
    <property type="protein sequence ID" value="WDI32194.1"/>
    <property type="molecule type" value="Genomic_DNA"/>
</dbReference>
<protein>
    <submittedName>
        <fullName evidence="2">Uncharacterized protein</fullName>
    </submittedName>
</protein>
<sequence>MLGIVKLVRQTIEGSVVAMVLIGVVAMMGSSETINILLSDLTVTSALFLLVIAIVLADLIAKVISIFNTTFPDLVPDLDKTAVKRAWLINRLQPGQTIALLSGAYAARVALFLIIFSALGLSYASAPQAVQENLFGDYAPVEAIDAFIRQGVAGSIGYFLFFLGPDNLKPITSAVIDKPIVSASVDGDVFLAGIRLYGFAFVLAVLRTLVTPVTYVRARLRSRKLSGEAELAA</sequence>
<reference evidence="2" key="1">
    <citation type="submission" date="2023-02" db="EMBL/GenBank/DDBJ databases">
        <title>Genome sequence of Hyphococcus flavus.</title>
        <authorList>
            <person name="Rong J.-C."/>
            <person name="Zhao Q."/>
            <person name="Yi M."/>
            <person name="Wu J.-Y."/>
        </authorList>
    </citation>
    <scope>NUCLEOTIDE SEQUENCE</scope>
    <source>
        <strain evidence="2">MCCC 1K03223</strain>
    </source>
</reference>
<dbReference type="RefSeq" id="WP_274494095.1">
    <property type="nucleotide sequence ID" value="NZ_CP118166.1"/>
</dbReference>
<evidence type="ECO:0000313" key="3">
    <source>
        <dbReference type="Proteomes" id="UP001214043"/>
    </source>
</evidence>
<feature type="transmembrane region" description="Helical" evidence="1">
    <location>
        <begin position="98"/>
        <end position="124"/>
    </location>
</feature>
<evidence type="ECO:0000313" key="2">
    <source>
        <dbReference type="EMBL" id="WDI32194.1"/>
    </source>
</evidence>
<keyword evidence="3" id="KW-1185">Reference proteome</keyword>
<dbReference type="Proteomes" id="UP001214043">
    <property type="component" value="Chromosome"/>
</dbReference>
<evidence type="ECO:0000256" key="1">
    <source>
        <dbReference type="SAM" id="Phobius"/>
    </source>
</evidence>
<keyword evidence="1" id="KW-0472">Membrane</keyword>
<keyword evidence="1" id="KW-0812">Transmembrane</keyword>
<dbReference type="KEGG" id="hfl:PUV54_03180"/>
<name>A0AAE9ZCG3_9PROT</name>
<feature type="transmembrane region" description="Helical" evidence="1">
    <location>
        <begin position="196"/>
        <end position="216"/>
    </location>
</feature>